<dbReference type="Pfam" id="PF22556">
    <property type="entry name" value="DAM-like-phage2"/>
    <property type="match status" value="1"/>
</dbReference>
<sequence>MELKILERTFGLEIEYADLDKHNVYLPAPYTWDEEEVIHNTDGTRGTVSARYGGEINTPPMKLCHADLDTLKRVVDSCRDNGAVARRDCGVQVHIFVGDLEVEELKRIYFLSYYTTNILKELCMLPPYCDEQHFRRSPETSYFLRVCEAKSFSDLEHCFESNHNKGFIRHFVNISSYFVRKTVEFRIFNSTTDFNEMVRCIMFAYRFVDYALKHDIDDFKTFTIVADFVKRTKVPTDLPKLPHSLIFFSSVRRMDVSDTNHKSLALSNPMMSLVLKNTGARIVCVNPQLYSTEVRLSATKSVVVFCNDEFNNLLFDIVRNGVRITYDNRAKWLQDYNGDSPVKQIACLLVFKKVQLLFRDSAFHKRKLEAIINAMEKTIERATRSAERIVKFLESCEYHLGTLNDAIAYGGEIFFQFDDYSKNNTAMGALRRHSDYDGSLSKKRTHYLNVTENLPEGTSVLMFSDFAFHESMMKIGKVGYHYLYSTKPMATKMSRSVHKKNRINIIEPPNDLVIDDASKLKIIHVNGETLRQAQEVYVQKVEAVTTASFPFLVYYDKYLLGGLGFNFTKHPNYDIWLLSDFCTNNQIPRLSKLILLCVKSKEVKRMMCRILLREISTCYTKVYTHKPVSMKYRGMFKKVSVERNHLLYETLLGSSGSISDVVKKYNDIISKMK</sequence>
<evidence type="ECO:0000259" key="1">
    <source>
        <dbReference type="Pfam" id="PF22556"/>
    </source>
</evidence>
<reference evidence="3 4" key="1">
    <citation type="submission" date="2019-08" db="EMBL/GenBank/DDBJ databases">
        <title>In-depth cultivation of the pig gut microbiome towards novel bacterial diversity and tailored functional studies.</title>
        <authorList>
            <person name="Wylensek D."/>
            <person name="Hitch T.C.A."/>
            <person name="Clavel T."/>
        </authorList>
    </citation>
    <scope>NUCLEOTIDE SEQUENCE [LARGE SCALE GENOMIC DNA]</scope>
    <source>
        <strain evidence="3 4">Oil-RF-744-WCA-WT-10</strain>
    </source>
</reference>
<dbReference type="RefSeq" id="WP_154328262.1">
    <property type="nucleotide sequence ID" value="NZ_CP045696.1"/>
</dbReference>
<organism evidence="3 4">
    <name type="scientific">Sodaliphilus pleomorphus</name>
    <dbReference type="NCBI Taxonomy" id="2606626"/>
    <lineage>
        <taxon>Bacteria</taxon>
        <taxon>Pseudomonadati</taxon>
        <taxon>Bacteroidota</taxon>
        <taxon>Bacteroidia</taxon>
        <taxon>Bacteroidales</taxon>
        <taxon>Muribaculaceae</taxon>
        <taxon>Sodaliphilus</taxon>
    </lineage>
</organism>
<dbReference type="EMBL" id="VULT01000004">
    <property type="protein sequence ID" value="MSS16799.1"/>
    <property type="molecule type" value="Genomic_DNA"/>
</dbReference>
<dbReference type="Pfam" id="PF22559">
    <property type="entry name" value="GNAT-phage-like"/>
    <property type="match status" value="1"/>
</dbReference>
<dbReference type="AlphaFoldDB" id="A0A6L5X8X0"/>
<comment type="caution">
    <text evidence="3">The sequence shown here is derived from an EMBL/GenBank/DDBJ whole genome shotgun (WGS) entry which is preliminary data.</text>
</comment>
<accession>A0A6L5X8X0</accession>
<name>A0A6L5X8X0_9BACT</name>
<feature type="domain" description="Phage DNA Adenine Methylase-like" evidence="1">
    <location>
        <begin position="271"/>
        <end position="409"/>
    </location>
</feature>
<evidence type="ECO:0000313" key="4">
    <source>
        <dbReference type="Proteomes" id="UP000483362"/>
    </source>
</evidence>
<dbReference type="Pfam" id="PF12224">
    <property type="entry name" value="Amidoligase_2"/>
    <property type="match status" value="1"/>
</dbReference>
<gene>
    <name evidence="3" type="ORF">FYJ29_03325</name>
</gene>
<evidence type="ECO:0000259" key="2">
    <source>
        <dbReference type="Pfam" id="PF22559"/>
    </source>
</evidence>
<keyword evidence="4" id="KW-1185">Reference proteome</keyword>
<proteinExistence type="predicted"/>
<dbReference type="InterPro" id="IPR054340">
    <property type="entry name" value="GNAT-like_C_phage-like"/>
</dbReference>
<dbReference type="InterPro" id="IPR022025">
    <property type="entry name" value="Amidoligase_2"/>
</dbReference>
<dbReference type="Proteomes" id="UP000483362">
    <property type="component" value="Unassembled WGS sequence"/>
</dbReference>
<protein>
    <submittedName>
        <fullName evidence="3">Uncharacterized protein</fullName>
    </submittedName>
</protein>
<feature type="domain" description="GNAT-like C-terminal" evidence="2">
    <location>
        <begin position="518"/>
        <end position="654"/>
    </location>
</feature>
<dbReference type="InterPro" id="IPR055146">
    <property type="entry name" value="DAM-like-phage2"/>
</dbReference>
<evidence type="ECO:0000313" key="3">
    <source>
        <dbReference type="EMBL" id="MSS16799.1"/>
    </source>
</evidence>